<feature type="region of interest" description="Disordered" evidence="1">
    <location>
        <begin position="1"/>
        <end position="81"/>
    </location>
</feature>
<comment type="caution">
    <text evidence="2">The sequence shown here is derived from an EMBL/GenBank/DDBJ whole genome shotgun (WGS) entry which is preliminary data.</text>
</comment>
<proteinExistence type="predicted"/>
<protein>
    <submittedName>
        <fullName evidence="2">Uncharacterized protein</fullName>
    </submittedName>
</protein>
<feature type="compositionally biased region" description="Basic and acidic residues" evidence="1">
    <location>
        <begin position="69"/>
        <end position="81"/>
    </location>
</feature>
<keyword evidence="3" id="KW-1185">Reference proteome</keyword>
<evidence type="ECO:0000256" key="1">
    <source>
        <dbReference type="SAM" id="MobiDB-lite"/>
    </source>
</evidence>
<reference evidence="2 3" key="1">
    <citation type="submission" date="2024-01" db="EMBL/GenBank/DDBJ databases">
        <authorList>
            <person name="Allen C."/>
            <person name="Tagirdzhanova G."/>
        </authorList>
    </citation>
    <scope>NUCLEOTIDE SEQUENCE [LARGE SCALE GENOMIC DNA]</scope>
</reference>
<sequence>MASPHLSYAPRPYTAYPPPPEVPSSLRLMSSVPSSSTALPMMGMPQHQFHHHRHNLSTSSAPPSMTDGGKGKEKEVKEEAV</sequence>
<gene>
    <name evidence="2" type="ORF">SBRCBS47491_004281</name>
</gene>
<feature type="compositionally biased region" description="Low complexity" evidence="1">
    <location>
        <begin position="23"/>
        <end position="36"/>
    </location>
</feature>
<dbReference type="Proteomes" id="UP001642406">
    <property type="component" value="Unassembled WGS sequence"/>
</dbReference>
<dbReference type="EMBL" id="CAWUHC010000032">
    <property type="protein sequence ID" value="CAK7220715.1"/>
    <property type="molecule type" value="Genomic_DNA"/>
</dbReference>
<evidence type="ECO:0000313" key="2">
    <source>
        <dbReference type="EMBL" id="CAK7220715.1"/>
    </source>
</evidence>
<evidence type="ECO:0000313" key="3">
    <source>
        <dbReference type="Proteomes" id="UP001642406"/>
    </source>
</evidence>
<organism evidence="2 3">
    <name type="scientific">Sporothrix bragantina</name>
    <dbReference type="NCBI Taxonomy" id="671064"/>
    <lineage>
        <taxon>Eukaryota</taxon>
        <taxon>Fungi</taxon>
        <taxon>Dikarya</taxon>
        <taxon>Ascomycota</taxon>
        <taxon>Pezizomycotina</taxon>
        <taxon>Sordariomycetes</taxon>
        <taxon>Sordariomycetidae</taxon>
        <taxon>Ophiostomatales</taxon>
        <taxon>Ophiostomataceae</taxon>
        <taxon>Sporothrix</taxon>
    </lineage>
</organism>
<accession>A0ABP0BNT3</accession>
<name>A0ABP0BNT3_9PEZI</name>